<dbReference type="InterPro" id="IPR003650">
    <property type="entry name" value="Orange_dom"/>
</dbReference>
<feature type="domain" description="BHLH" evidence="7">
    <location>
        <begin position="16"/>
        <end position="72"/>
    </location>
</feature>
<evidence type="ECO:0000259" key="8">
    <source>
        <dbReference type="PROSITE" id="PS51054"/>
    </source>
</evidence>
<dbReference type="SMART" id="SM00353">
    <property type="entry name" value="HLH"/>
    <property type="match status" value="1"/>
</dbReference>
<organism evidence="9 10">
    <name type="scientific">Chanos chanos</name>
    <name type="common">Milkfish</name>
    <name type="synonym">Mugil chanos</name>
    <dbReference type="NCBI Taxonomy" id="29144"/>
    <lineage>
        <taxon>Eukaryota</taxon>
        <taxon>Metazoa</taxon>
        <taxon>Chordata</taxon>
        <taxon>Craniata</taxon>
        <taxon>Vertebrata</taxon>
        <taxon>Euteleostomi</taxon>
        <taxon>Actinopterygii</taxon>
        <taxon>Neopterygii</taxon>
        <taxon>Teleostei</taxon>
        <taxon>Ostariophysi</taxon>
        <taxon>Gonorynchiformes</taxon>
        <taxon>Chanidae</taxon>
        <taxon>Chanos</taxon>
    </lineage>
</organism>
<dbReference type="InterPro" id="IPR036638">
    <property type="entry name" value="HLH_DNA-bd_sf"/>
</dbReference>
<evidence type="ECO:0000256" key="1">
    <source>
        <dbReference type="ARBA" id="ARBA00004123"/>
    </source>
</evidence>
<proteinExistence type="predicted"/>
<keyword evidence="3" id="KW-0805">Transcription regulation</keyword>
<dbReference type="Gene3D" id="4.10.280.10">
    <property type="entry name" value="Helix-loop-helix DNA-binding domain"/>
    <property type="match status" value="1"/>
</dbReference>
<sequence>MAPTNTCSLTKIAKDKIKLRKPVVEKMRRDRINISIEKLKLLLKRELKAVQPQGKVEKADILEMTVLYLRNNTQLPLTSNTSGQSYARGFSKCLEESLRFLSMHNQLKDKKAAFSSHREKQTEATRSTTKSIPVQPLWRPW</sequence>
<dbReference type="InParanoid" id="A0A6J2VSH1"/>
<dbReference type="PANTHER" id="PTHR10985">
    <property type="entry name" value="BASIC HELIX-LOOP-HELIX TRANSCRIPTION FACTOR, HES-RELATED"/>
    <property type="match status" value="1"/>
</dbReference>
<dbReference type="SUPFAM" id="SSF47459">
    <property type="entry name" value="HLH, helix-loop-helix DNA-binding domain"/>
    <property type="match status" value="1"/>
</dbReference>
<reference evidence="10" key="1">
    <citation type="submission" date="2025-08" db="UniProtKB">
        <authorList>
            <consortium name="RefSeq"/>
        </authorList>
    </citation>
    <scope>IDENTIFICATION</scope>
</reference>
<feature type="region of interest" description="Disordered" evidence="6">
    <location>
        <begin position="113"/>
        <end position="132"/>
    </location>
</feature>
<feature type="compositionally biased region" description="Basic and acidic residues" evidence="6">
    <location>
        <begin position="113"/>
        <end position="123"/>
    </location>
</feature>
<dbReference type="GeneID" id="115815334"/>
<gene>
    <name evidence="10" type="primary">her2</name>
</gene>
<dbReference type="GO" id="GO:0005634">
    <property type="term" value="C:nucleus"/>
    <property type="evidence" value="ECO:0007669"/>
    <property type="project" value="UniProtKB-SubCell"/>
</dbReference>
<evidence type="ECO:0000313" key="10">
    <source>
        <dbReference type="RefSeq" id="XP_030634151.1"/>
    </source>
</evidence>
<feature type="domain" description="Orange" evidence="8">
    <location>
        <begin position="86"/>
        <end position="118"/>
    </location>
</feature>
<comment type="subcellular location">
    <subcellularLocation>
        <location evidence="1">Nucleus</location>
    </subcellularLocation>
</comment>
<evidence type="ECO:0000256" key="3">
    <source>
        <dbReference type="ARBA" id="ARBA00023015"/>
    </source>
</evidence>
<dbReference type="InterPro" id="IPR050370">
    <property type="entry name" value="HES_HEY"/>
</dbReference>
<accession>A0A6J2VSH1</accession>
<evidence type="ECO:0000256" key="5">
    <source>
        <dbReference type="ARBA" id="ARBA00023242"/>
    </source>
</evidence>
<protein>
    <submittedName>
        <fullName evidence="10">Hairy-related 2</fullName>
    </submittedName>
</protein>
<dbReference type="GO" id="GO:0046983">
    <property type="term" value="F:protein dimerization activity"/>
    <property type="evidence" value="ECO:0007669"/>
    <property type="project" value="InterPro"/>
</dbReference>
<keyword evidence="2" id="KW-0678">Repressor</keyword>
<evidence type="ECO:0000256" key="4">
    <source>
        <dbReference type="ARBA" id="ARBA00023163"/>
    </source>
</evidence>
<dbReference type="Pfam" id="PF00010">
    <property type="entry name" value="HLH"/>
    <property type="match status" value="1"/>
</dbReference>
<keyword evidence="5" id="KW-0539">Nucleus</keyword>
<dbReference type="GO" id="GO:0006355">
    <property type="term" value="P:regulation of DNA-templated transcription"/>
    <property type="evidence" value="ECO:0007669"/>
    <property type="project" value="InterPro"/>
</dbReference>
<dbReference type="RefSeq" id="XP_030634151.1">
    <property type="nucleotide sequence ID" value="XM_030778291.1"/>
</dbReference>
<dbReference type="AlphaFoldDB" id="A0A6J2VSH1"/>
<dbReference type="InterPro" id="IPR011598">
    <property type="entry name" value="bHLH_dom"/>
</dbReference>
<dbReference type="PROSITE" id="PS50888">
    <property type="entry name" value="BHLH"/>
    <property type="match status" value="1"/>
</dbReference>
<dbReference type="GO" id="GO:0003677">
    <property type="term" value="F:DNA binding"/>
    <property type="evidence" value="ECO:0007669"/>
    <property type="project" value="InterPro"/>
</dbReference>
<evidence type="ECO:0000313" key="9">
    <source>
        <dbReference type="Proteomes" id="UP000504632"/>
    </source>
</evidence>
<keyword evidence="9" id="KW-1185">Reference proteome</keyword>
<dbReference type="PROSITE" id="PS51054">
    <property type="entry name" value="ORANGE"/>
    <property type="match status" value="1"/>
</dbReference>
<evidence type="ECO:0000256" key="6">
    <source>
        <dbReference type="SAM" id="MobiDB-lite"/>
    </source>
</evidence>
<dbReference type="Proteomes" id="UP000504632">
    <property type="component" value="Chromosome 6"/>
</dbReference>
<dbReference type="OrthoDB" id="6085656at2759"/>
<evidence type="ECO:0000259" key="7">
    <source>
        <dbReference type="PROSITE" id="PS50888"/>
    </source>
</evidence>
<dbReference type="CTD" id="30300"/>
<name>A0A6J2VSH1_CHACN</name>
<evidence type="ECO:0000256" key="2">
    <source>
        <dbReference type="ARBA" id="ARBA00022491"/>
    </source>
</evidence>
<keyword evidence="4" id="KW-0804">Transcription</keyword>